<accession>A0AA39CD47</accession>
<dbReference type="GO" id="GO:0045275">
    <property type="term" value="C:respiratory chain complex III"/>
    <property type="evidence" value="ECO:0007669"/>
    <property type="project" value="UniProtKB-UniRule"/>
</dbReference>
<evidence type="ECO:0000256" key="10">
    <source>
        <dbReference type="ARBA" id="ARBA00023136"/>
    </source>
</evidence>
<keyword evidence="10" id="KW-0472">Membrane</keyword>
<organism evidence="12 13">
    <name type="scientific">Cladophialophora chaetospira</name>
    <dbReference type="NCBI Taxonomy" id="386627"/>
    <lineage>
        <taxon>Eukaryota</taxon>
        <taxon>Fungi</taxon>
        <taxon>Dikarya</taxon>
        <taxon>Ascomycota</taxon>
        <taxon>Pezizomycotina</taxon>
        <taxon>Eurotiomycetes</taxon>
        <taxon>Chaetothyriomycetidae</taxon>
        <taxon>Chaetothyriales</taxon>
        <taxon>Herpotrichiellaceae</taxon>
        <taxon>Cladophialophora</taxon>
    </lineage>
</organism>
<dbReference type="PANTHER" id="PTHR12119:SF2">
    <property type="entry name" value="CYTOCHROME B-C1 COMPLEX SUBUNIT 8"/>
    <property type="match status" value="1"/>
</dbReference>
<dbReference type="InterPro" id="IPR004205">
    <property type="entry name" value="Cyt_bc1_su8"/>
</dbReference>
<name>A0AA39CD47_9EURO</name>
<dbReference type="PANTHER" id="PTHR12119">
    <property type="entry name" value="UBIQUINOL-CYTOCHROME C REDUCTASE COMPLEX UBIQUINONE-BINDING PROTEIN QP-C"/>
    <property type="match status" value="1"/>
</dbReference>
<evidence type="ECO:0000256" key="3">
    <source>
        <dbReference type="ARBA" id="ARBA00022448"/>
    </source>
</evidence>
<keyword evidence="13" id="KW-1185">Reference proteome</keyword>
<dbReference type="GO" id="GO:0006122">
    <property type="term" value="P:mitochondrial electron transport, ubiquinol to cytochrome c"/>
    <property type="evidence" value="ECO:0007669"/>
    <property type="project" value="UniProtKB-UniRule"/>
</dbReference>
<dbReference type="AlphaFoldDB" id="A0AA39CD47"/>
<evidence type="ECO:0000256" key="6">
    <source>
        <dbReference type="ARBA" id="ARBA00022792"/>
    </source>
</evidence>
<evidence type="ECO:0000256" key="5">
    <source>
        <dbReference type="ARBA" id="ARBA00022692"/>
    </source>
</evidence>
<evidence type="ECO:0000313" key="13">
    <source>
        <dbReference type="Proteomes" id="UP001172673"/>
    </source>
</evidence>
<keyword evidence="4 11" id="KW-0679">Respiratory chain</keyword>
<protein>
    <recommendedName>
        <fullName evidence="11">Cytochrome b-c1 complex subunit 8</fullName>
    </recommendedName>
    <alternativeName>
        <fullName evidence="11">Complex III subunit 8</fullName>
    </alternativeName>
</protein>
<evidence type="ECO:0000256" key="4">
    <source>
        <dbReference type="ARBA" id="ARBA00022660"/>
    </source>
</evidence>
<evidence type="ECO:0000256" key="7">
    <source>
        <dbReference type="ARBA" id="ARBA00022982"/>
    </source>
</evidence>
<keyword evidence="3 11" id="KW-0813">Transport</keyword>
<dbReference type="Proteomes" id="UP001172673">
    <property type="component" value="Unassembled WGS sequence"/>
</dbReference>
<proteinExistence type="inferred from homology"/>
<evidence type="ECO:0000256" key="8">
    <source>
        <dbReference type="ARBA" id="ARBA00022989"/>
    </source>
</evidence>
<keyword evidence="5" id="KW-0812">Transmembrane</keyword>
<evidence type="ECO:0000256" key="1">
    <source>
        <dbReference type="ARBA" id="ARBA00004434"/>
    </source>
</evidence>
<keyword evidence="7 11" id="KW-0249">Electron transport</keyword>
<keyword evidence="9 11" id="KW-0496">Mitochondrion</keyword>
<comment type="function">
    <text evidence="11">Component of the ubiquinol-cytochrome c oxidoreductase, a multisubunit transmembrane complex that is part of the mitochondrial electron transport chain which drives oxidative phosphorylation. The complex plays an important role in the uptake of multiple carbon sources present in different host niches.</text>
</comment>
<dbReference type="Gene3D" id="1.20.5.210">
    <property type="entry name" value="Cytochrome b-c1 complex subunit 8"/>
    <property type="match status" value="1"/>
</dbReference>
<dbReference type="EMBL" id="JAPDRK010000020">
    <property type="protein sequence ID" value="KAJ9603908.1"/>
    <property type="molecule type" value="Genomic_DNA"/>
</dbReference>
<sequence>MEYNQDLPKGAPHQPVLCPGHKDLPAQRGIISYRLSSKRLNPLSHAIHNAIFNTFRRSKNQILYWAPPLLAAYLIMDWANSRNEYLNSKAGRAEEVDSE</sequence>
<comment type="subcellular location">
    <subcellularLocation>
        <location evidence="1 11">Mitochondrion inner membrane</location>
        <topology evidence="1 11">Single-pass membrane protein</topology>
    </subcellularLocation>
</comment>
<keyword evidence="6 11" id="KW-0999">Mitochondrion inner membrane</keyword>
<comment type="caution">
    <text evidence="12">The sequence shown here is derived from an EMBL/GenBank/DDBJ whole genome shotgun (WGS) entry which is preliminary data.</text>
</comment>
<evidence type="ECO:0000256" key="11">
    <source>
        <dbReference type="RuleBase" id="RU368118"/>
    </source>
</evidence>
<dbReference type="GO" id="GO:0005743">
    <property type="term" value="C:mitochondrial inner membrane"/>
    <property type="evidence" value="ECO:0007669"/>
    <property type="project" value="UniProtKB-SubCell"/>
</dbReference>
<dbReference type="Pfam" id="PF02939">
    <property type="entry name" value="UcrQ"/>
    <property type="match status" value="1"/>
</dbReference>
<keyword evidence="8" id="KW-1133">Transmembrane helix</keyword>
<comment type="similarity">
    <text evidence="2 11">Belongs to the UQCRQ/QCR8 family.</text>
</comment>
<evidence type="ECO:0000256" key="9">
    <source>
        <dbReference type="ARBA" id="ARBA00023128"/>
    </source>
</evidence>
<evidence type="ECO:0000313" key="12">
    <source>
        <dbReference type="EMBL" id="KAJ9603908.1"/>
    </source>
</evidence>
<dbReference type="InterPro" id="IPR036642">
    <property type="entry name" value="Cyt_bc1_su8_sf"/>
</dbReference>
<evidence type="ECO:0000256" key="2">
    <source>
        <dbReference type="ARBA" id="ARBA00007668"/>
    </source>
</evidence>
<gene>
    <name evidence="12" type="primary">QCR8_1</name>
    <name evidence="12" type="ORF">H2200_011430</name>
</gene>
<comment type="subunit">
    <text evidence="11">Component of the ubiquinol-cytochrome c oxidoreductase (cytochrome b-c1 complex, complex III, CIII), a multisubunit enzyme composed of 3 respiratory subunits cytochrome b, cytochrome c1 and Rieske protein, 2 core protein subunits, and additional low-molecular weight protein subunits. The complex exists as an obligatory dimer and forms supercomplexes (SCs) in the inner mitochondrial membrane with cytochrome c oxidase (complex IV, CIV).</text>
</comment>
<reference evidence="12" key="1">
    <citation type="submission" date="2022-10" db="EMBL/GenBank/DDBJ databases">
        <title>Culturing micro-colonial fungi from biological soil crusts in the Mojave desert and describing Neophaeococcomyces mojavensis, and introducing the new genera and species Taxawa tesnikishii.</title>
        <authorList>
            <person name="Kurbessoian T."/>
            <person name="Stajich J.E."/>
        </authorList>
    </citation>
    <scope>NUCLEOTIDE SEQUENCE</scope>
    <source>
        <strain evidence="12">TK_41</strain>
    </source>
</reference>
<dbReference type="FunFam" id="1.20.5.210:FF:000001">
    <property type="entry name" value="Cytochrome b-c1 complex subunit 8"/>
    <property type="match status" value="1"/>
</dbReference>
<dbReference type="SUPFAM" id="SSF81508">
    <property type="entry name" value="Ubiquinone-binding protein QP-C of cytochrome bc1 complex (Ubiquinol-cytochrome c reductase)"/>
    <property type="match status" value="1"/>
</dbReference>